<proteinExistence type="predicted"/>
<evidence type="ECO:0000313" key="6">
    <source>
        <dbReference type="EMBL" id="EAR11434.1"/>
    </source>
</evidence>
<dbReference type="Proteomes" id="UP000005953">
    <property type="component" value="Unassembled WGS sequence"/>
</dbReference>
<dbReference type="GO" id="GO:0052621">
    <property type="term" value="F:diguanylate cyclase activity"/>
    <property type="evidence" value="ECO:0007669"/>
    <property type="project" value="UniProtKB-EC"/>
</dbReference>
<dbReference type="PANTHER" id="PTHR45138:SF9">
    <property type="entry name" value="DIGUANYLATE CYCLASE DGCM-RELATED"/>
    <property type="match status" value="1"/>
</dbReference>
<dbReference type="GO" id="GO:0043709">
    <property type="term" value="P:cell adhesion involved in single-species biofilm formation"/>
    <property type="evidence" value="ECO:0007669"/>
    <property type="project" value="TreeGrafter"/>
</dbReference>
<name>A4B9Y3_9GAMM</name>
<dbReference type="STRING" id="314283.MED297_21142"/>
<evidence type="ECO:0000256" key="3">
    <source>
        <dbReference type="ARBA" id="ARBA00034247"/>
    </source>
</evidence>
<accession>A4B9Y3</accession>
<dbReference type="PROSITE" id="PS50887">
    <property type="entry name" value="GGDEF"/>
    <property type="match status" value="1"/>
</dbReference>
<feature type="transmembrane region" description="Helical" evidence="4">
    <location>
        <begin position="68"/>
        <end position="85"/>
    </location>
</feature>
<gene>
    <name evidence="6" type="ORF">MED297_21142</name>
</gene>
<dbReference type="EC" id="2.7.7.65" evidence="2"/>
<comment type="caution">
    <text evidence="6">The sequence shown here is derived from an EMBL/GenBank/DDBJ whole genome shotgun (WGS) entry which is preliminary data.</text>
</comment>
<evidence type="ECO:0000256" key="4">
    <source>
        <dbReference type="SAM" id="Phobius"/>
    </source>
</evidence>
<evidence type="ECO:0000313" key="7">
    <source>
        <dbReference type="Proteomes" id="UP000005953"/>
    </source>
</evidence>
<dbReference type="SMART" id="SM00267">
    <property type="entry name" value="GGDEF"/>
    <property type="match status" value="1"/>
</dbReference>
<dbReference type="OrthoDB" id="5296913at2"/>
<keyword evidence="4" id="KW-0812">Transmembrane</keyword>
<dbReference type="EMBL" id="AAOE01000001">
    <property type="protein sequence ID" value="EAR11434.1"/>
    <property type="molecule type" value="Genomic_DNA"/>
</dbReference>
<sequence length="300" mass="33690">MRQPTPLLPWLLILLPATAMVVLVLVLSVQTGWRSAIDYLDIIAELVLLGILLKWVQTASVLKRQQRTYWVFLAGNACLVWLMSLKLVEEVSLYNELWFQIAESLFAIAGVVLLSMGIAAWSRDYQALIDDTEAKKNQYKQLSITDALTGLMNRTAYNQRIEQFVSDQQPYLLMLIDLDHFKQINDRYGHDAGDAALKQVGALLGSNSRNQEDCFRVGGEEFAIVLTQCSLSQAESIAERLRTAIETHAIRWQDAELSCTVSIGLCLSQTGESPQTTYRHADAALYEAKQNGRNRVVVSH</sequence>
<evidence type="ECO:0000256" key="1">
    <source>
        <dbReference type="ARBA" id="ARBA00001946"/>
    </source>
</evidence>
<organism evidence="6 7">
    <name type="scientific">Reinekea blandensis MED297</name>
    <dbReference type="NCBI Taxonomy" id="314283"/>
    <lineage>
        <taxon>Bacteria</taxon>
        <taxon>Pseudomonadati</taxon>
        <taxon>Pseudomonadota</taxon>
        <taxon>Gammaproteobacteria</taxon>
        <taxon>Oceanospirillales</taxon>
        <taxon>Saccharospirillaceae</taxon>
        <taxon>Reinekea</taxon>
    </lineage>
</organism>
<comment type="cofactor">
    <cofactor evidence="1">
        <name>Mg(2+)</name>
        <dbReference type="ChEBI" id="CHEBI:18420"/>
    </cofactor>
</comment>
<feature type="transmembrane region" description="Helical" evidence="4">
    <location>
        <begin position="97"/>
        <end position="121"/>
    </location>
</feature>
<protein>
    <recommendedName>
        <fullName evidence="2">diguanylate cyclase</fullName>
        <ecNumber evidence="2">2.7.7.65</ecNumber>
    </recommendedName>
</protein>
<feature type="domain" description="GGDEF" evidence="5">
    <location>
        <begin position="169"/>
        <end position="300"/>
    </location>
</feature>
<feature type="transmembrane region" description="Helical" evidence="4">
    <location>
        <begin position="7"/>
        <end position="27"/>
    </location>
</feature>
<dbReference type="GO" id="GO:1902201">
    <property type="term" value="P:negative regulation of bacterial-type flagellum-dependent cell motility"/>
    <property type="evidence" value="ECO:0007669"/>
    <property type="project" value="TreeGrafter"/>
</dbReference>
<dbReference type="InterPro" id="IPR043128">
    <property type="entry name" value="Rev_trsase/Diguanyl_cyclase"/>
</dbReference>
<dbReference type="InterPro" id="IPR050469">
    <property type="entry name" value="Diguanylate_Cyclase"/>
</dbReference>
<evidence type="ECO:0000259" key="5">
    <source>
        <dbReference type="PROSITE" id="PS50887"/>
    </source>
</evidence>
<evidence type="ECO:0000256" key="2">
    <source>
        <dbReference type="ARBA" id="ARBA00012528"/>
    </source>
</evidence>
<dbReference type="GO" id="GO:0005886">
    <property type="term" value="C:plasma membrane"/>
    <property type="evidence" value="ECO:0007669"/>
    <property type="project" value="TreeGrafter"/>
</dbReference>
<keyword evidence="7" id="KW-1185">Reference proteome</keyword>
<dbReference type="SUPFAM" id="SSF55073">
    <property type="entry name" value="Nucleotide cyclase"/>
    <property type="match status" value="1"/>
</dbReference>
<dbReference type="HOGENOM" id="CLU_000445_11_1_6"/>
<dbReference type="RefSeq" id="WP_008045088.1">
    <property type="nucleotide sequence ID" value="NZ_CH724151.1"/>
</dbReference>
<dbReference type="FunFam" id="3.30.70.270:FF:000001">
    <property type="entry name" value="Diguanylate cyclase domain protein"/>
    <property type="match status" value="1"/>
</dbReference>
<feature type="transmembrane region" description="Helical" evidence="4">
    <location>
        <begin position="39"/>
        <end position="56"/>
    </location>
</feature>
<dbReference type="InterPro" id="IPR029787">
    <property type="entry name" value="Nucleotide_cyclase"/>
</dbReference>
<comment type="catalytic activity">
    <reaction evidence="3">
        <text>2 GTP = 3',3'-c-di-GMP + 2 diphosphate</text>
        <dbReference type="Rhea" id="RHEA:24898"/>
        <dbReference type="ChEBI" id="CHEBI:33019"/>
        <dbReference type="ChEBI" id="CHEBI:37565"/>
        <dbReference type="ChEBI" id="CHEBI:58805"/>
        <dbReference type="EC" id="2.7.7.65"/>
    </reaction>
</comment>
<dbReference type="InterPro" id="IPR000160">
    <property type="entry name" value="GGDEF_dom"/>
</dbReference>
<dbReference type="Pfam" id="PF00990">
    <property type="entry name" value="GGDEF"/>
    <property type="match status" value="1"/>
</dbReference>
<dbReference type="PANTHER" id="PTHR45138">
    <property type="entry name" value="REGULATORY COMPONENTS OF SENSORY TRANSDUCTION SYSTEM"/>
    <property type="match status" value="1"/>
</dbReference>
<reference evidence="6 7" key="1">
    <citation type="submission" date="2006-02" db="EMBL/GenBank/DDBJ databases">
        <authorList>
            <person name="Pinhassi J."/>
            <person name="Pedros-Alio C."/>
            <person name="Ferriera S."/>
            <person name="Johnson J."/>
            <person name="Kravitz S."/>
            <person name="Halpern A."/>
            <person name="Remington K."/>
            <person name="Beeson K."/>
            <person name="Tran B."/>
            <person name="Rogers Y.-H."/>
            <person name="Friedman R."/>
            <person name="Venter J.C."/>
        </authorList>
    </citation>
    <scope>NUCLEOTIDE SEQUENCE [LARGE SCALE GENOMIC DNA]</scope>
    <source>
        <strain evidence="6 7">MED297</strain>
    </source>
</reference>
<dbReference type="CDD" id="cd01949">
    <property type="entry name" value="GGDEF"/>
    <property type="match status" value="1"/>
</dbReference>
<keyword evidence="4" id="KW-1133">Transmembrane helix</keyword>
<dbReference type="AlphaFoldDB" id="A4B9Y3"/>
<keyword evidence="4" id="KW-0472">Membrane</keyword>
<dbReference type="Gene3D" id="3.30.70.270">
    <property type="match status" value="1"/>
</dbReference>
<dbReference type="NCBIfam" id="TIGR00254">
    <property type="entry name" value="GGDEF"/>
    <property type="match status" value="1"/>
</dbReference>